<dbReference type="Gene3D" id="1.10.10.60">
    <property type="entry name" value="Homeodomain-like"/>
    <property type="match status" value="1"/>
</dbReference>
<organism evidence="2 3">
    <name type="scientific">Legionella sainthelensi</name>
    <dbReference type="NCBI Taxonomy" id="28087"/>
    <lineage>
        <taxon>Bacteria</taxon>
        <taxon>Pseudomonadati</taxon>
        <taxon>Pseudomonadota</taxon>
        <taxon>Gammaproteobacteria</taxon>
        <taxon>Legionellales</taxon>
        <taxon>Legionellaceae</taxon>
        <taxon>Legionella</taxon>
    </lineage>
</organism>
<evidence type="ECO:0000313" key="2">
    <source>
        <dbReference type="EMBL" id="AUH72610.1"/>
    </source>
</evidence>
<name>A0A2H5FM89_9GAMM</name>
<dbReference type="Proteomes" id="UP000234343">
    <property type="component" value="Chromosome"/>
</dbReference>
<accession>A0A2H5FM89</accession>
<protein>
    <recommendedName>
        <fullName evidence="4">Transposase</fullName>
    </recommendedName>
</protein>
<dbReference type="GO" id="GO:0004803">
    <property type="term" value="F:transposase activity"/>
    <property type="evidence" value="ECO:0007669"/>
    <property type="project" value="InterPro"/>
</dbReference>
<dbReference type="EMBL" id="CP025491">
    <property type="protein sequence ID" value="AUH72610.1"/>
    <property type="molecule type" value="Genomic_DNA"/>
</dbReference>
<reference evidence="2 3" key="1">
    <citation type="submission" date="2017-12" db="EMBL/GenBank/DDBJ databases">
        <title>Legionella sainthelensi LA01-117, whole genome sequence of a clinical isolate from New Zealand.</title>
        <authorList>
            <person name="Cree S.L."/>
            <person name="Slow S."/>
            <person name="Kennedy M.A."/>
            <person name="Murdoch D.R."/>
            <person name="Biggs P.J."/>
            <person name="Anderson T."/>
        </authorList>
    </citation>
    <scope>NUCLEOTIDE SEQUENCE [LARGE SCALE GENOMIC DNA]</scope>
    <source>
        <strain evidence="2 3">LA01-117</strain>
    </source>
</reference>
<keyword evidence="3" id="KW-1185">Reference proteome</keyword>
<dbReference type="Pfam" id="PF01527">
    <property type="entry name" value="HTH_Tnp_1"/>
    <property type="match status" value="1"/>
</dbReference>
<dbReference type="GO" id="GO:0006313">
    <property type="term" value="P:DNA transposition"/>
    <property type="evidence" value="ECO:0007669"/>
    <property type="project" value="InterPro"/>
</dbReference>
<evidence type="ECO:0000256" key="1">
    <source>
        <dbReference type="ARBA" id="ARBA00009964"/>
    </source>
</evidence>
<sequence>MVRNVYTKEFKIKAVELLEQSSKSLRQVARELGVAENNLYNWRKHYKSNQEKAFPNQPQLDEKRIGIKAIKSTDC</sequence>
<evidence type="ECO:0000313" key="3">
    <source>
        <dbReference type="Proteomes" id="UP000234343"/>
    </source>
</evidence>
<dbReference type="SUPFAM" id="SSF46689">
    <property type="entry name" value="Homeodomain-like"/>
    <property type="match status" value="1"/>
</dbReference>
<dbReference type="GO" id="GO:0003677">
    <property type="term" value="F:DNA binding"/>
    <property type="evidence" value="ECO:0007669"/>
    <property type="project" value="InterPro"/>
</dbReference>
<dbReference type="KEGG" id="lsh:CAB17_11510"/>
<gene>
    <name evidence="2" type="ORF">CAB17_11510</name>
</gene>
<dbReference type="InterPro" id="IPR002514">
    <property type="entry name" value="Transposase_8"/>
</dbReference>
<proteinExistence type="inferred from homology"/>
<dbReference type="InterPro" id="IPR009057">
    <property type="entry name" value="Homeodomain-like_sf"/>
</dbReference>
<evidence type="ECO:0008006" key="4">
    <source>
        <dbReference type="Google" id="ProtNLM"/>
    </source>
</evidence>
<comment type="similarity">
    <text evidence="1">Belongs to the transposase 8 family.</text>
</comment>
<dbReference type="AlphaFoldDB" id="A0A2H5FM89"/>